<dbReference type="InterPro" id="IPR037120">
    <property type="entry name" value="Haem_peroxidase_sf_animal"/>
</dbReference>
<protein>
    <recommendedName>
        <fullName evidence="4">Peroxidase-like</fullName>
    </recommendedName>
</protein>
<dbReference type="PROSITE" id="PS50292">
    <property type="entry name" value="PEROXIDASE_3"/>
    <property type="match status" value="1"/>
</dbReference>
<organism evidence="2 3">
    <name type="scientific">Chilo suppressalis</name>
    <name type="common">Asiatic rice borer moth</name>
    <dbReference type="NCBI Taxonomy" id="168631"/>
    <lineage>
        <taxon>Eukaryota</taxon>
        <taxon>Metazoa</taxon>
        <taxon>Ecdysozoa</taxon>
        <taxon>Arthropoda</taxon>
        <taxon>Hexapoda</taxon>
        <taxon>Insecta</taxon>
        <taxon>Pterygota</taxon>
        <taxon>Neoptera</taxon>
        <taxon>Endopterygota</taxon>
        <taxon>Lepidoptera</taxon>
        <taxon>Glossata</taxon>
        <taxon>Ditrysia</taxon>
        <taxon>Pyraloidea</taxon>
        <taxon>Crambidae</taxon>
        <taxon>Crambinae</taxon>
        <taxon>Chilo</taxon>
    </lineage>
</organism>
<dbReference type="InterPro" id="IPR010255">
    <property type="entry name" value="Haem_peroxidase_sf"/>
</dbReference>
<evidence type="ECO:0000256" key="1">
    <source>
        <dbReference type="ARBA" id="ARBA00022559"/>
    </source>
</evidence>
<keyword evidence="1" id="KW-0560">Oxidoreductase</keyword>
<sequence length="641" mass="72629">MYHVRSNVVYFSGHSMARIVVWCCVVAACAWRAAGEWYDTFTGNQITEARVAALRLNNLIPLCAIEVKNCSLVEPRRFDYSCNNVHYPSRGTIFTPFHRLLPPDFPTDGGLRTTKAGTPLPNARALRVALVPDGRLPSKKNTQLLTILTTALAGDTTSIHDTFNYVAVTRTCCMPGGDLDRRCMPIRVPDDDVHLRRSNVRCMNLTRSITYQGLGCIPDTIPPERVSMATPMIDLSFVYGLEEASMNSGRERWGGRLTSEKLKGKDWPPGNGFGCLQNNLNETRCHNAPFLFVNSLLPTNMFYLWNHRQHNYLAEKLAKVNPCWDDDKLFAVTRDINIAIWQHIAFYDFMPNVVDYEFLVKNGVIFPGHGHVDDYDPNLEPRVSLEYTVFSRWFHTLQEGRLNLYDNHGKILRQLATVDMTLRTGALPLNNTLEGLTQGSFRQPCASTDKLLDPDMGERVLGRLEFASDVVAVDIMKARDNGLPSYNKYRELCKLPVAHNFEDFYKWLPKNQAEAFQMIYEDVEDVEVMAGLLAERPMGAGVVGPTHACIIADQMLRWRRADRFWYEHSAHPAALTPEQLQEIRKMTMAKMLCDHGDTVDAVQPNAFQVPRPGNEIIPCSEYPDMDMAAWRDVSCANKRGK</sequence>
<evidence type="ECO:0000313" key="3">
    <source>
        <dbReference type="Proteomes" id="UP001153292"/>
    </source>
</evidence>
<dbReference type="Pfam" id="PF03098">
    <property type="entry name" value="An_peroxidase"/>
    <property type="match status" value="1"/>
</dbReference>
<keyword evidence="1" id="KW-0575">Peroxidase</keyword>
<proteinExistence type="predicted"/>
<dbReference type="PANTHER" id="PTHR11475">
    <property type="entry name" value="OXIDASE/PEROXIDASE"/>
    <property type="match status" value="1"/>
</dbReference>
<name>A0ABN8B6N3_CHISP</name>
<dbReference type="InterPro" id="IPR019791">
    <property type="entry name" value="Haem_peroxidase_animal"/>
</dbReference>
<dbReference type="Proteomes" id="UP001153292">
    <property type="component" value="Chromosome 27"/>
</dbReference>
<dbReference type="SUPFAM" id="SSF48113">
    <property type="entry name" value="Heme-dependent peroxidases"/>
    <property type="match status" value="1"/>
</dbReference>
<gene>
    <name evidence="2" type="ORF">CHILSU_LOCUS7303</name>
</gene>
<accession>A0ABN8B6N3</accession>
<reference evidence="2" key="1">
    <citation type="submission" date="2021-12" db="EMBL/GenBank/DDBJ databases">
        <authorList>
            <person name="King R."/>
        </authorList>
    </citation>
    <scope>NUCLEOTIDE SEQUENCE</scope>
</reference>
<keyword evidence="3" id="KW-1185">Reference proteome</keyword>
<dbReference type="PANTHER" id="PTHR11475:SF86">
    <property type="entry name" value="PEROXIDASE"/>
    <property type="match status" value="1"/>
</dbReference>
<dbReference type="Gene3D" id="1.10.640.10">
    <property type="entry name" value="Haem peroxidase domain superfamily, animal type"/>
    <property type="match status" value="1"/>
</dbReference>
<evidence type="ECO:0000313" key="2">
    <source>
        <dbReference type="EMBL" id="CAH0404004.1"/>
    </source>
</evidence>
<dbReference type="PRINTS" id="PR00457">
    <property type="entry name" value="ANPEROXIDASE"/>
</dbReference>
<dbReference type="PROSITE" id="PS51257">
    <property type="entry name" value="PROKAR_LIPOPROTEIN"/>
    <property type="match status" value="1"/>
</dbReference>
<dbReference type="EMBL" id="OU963920">
    <property type="protein sequence ID" value="CAH0404004.1"/>
    <property type="molecule type" value="Genomic_DNA"/>
</dbReference>
<evidence type="ECO:0008006" key="4">
    <source>
        <dbReference type="Google" id="ProtNLM"/>
    </source>
</evidence>